<dbReference type="AlphaFoldDB" id="A0A9W7SYY7"/>
<accession>A0A9W7SYY7</accession>
<reference evidence="2 3" key="1">
    <citation type="journal article" date="2018" name="IMA Fungus">
        <title>IMA Genome-F 10: Nine draft genome sequences of Claviceps purpurea s.lat., including C. arundinis, C. humidiphila, and C. cf. spartinae, pseudomolecules for the pitch canker pathogen Fusarium circinatum, draft genome of Davidsoniella eucalypti, Grosmannia galeiformis, Quambalaria eucalypti, and Teratosphaeria destructans.</title>
        <authorList>
            <person name="Wingfield B.D."/>
            <person name="Liu M."/>
            <person name="Nguyen H.D."/>
            <person name="Lane F.A."/>
            <person name="Morgan S.W."/>
            <person name="De Vos L."/>
            <person name="Wilken P.M."/>
            <person name="Duong T.A."/>
            <person name="Aylward J."/>
            <person name="Coetzee M.P."/>
            <person name="Dadej K."/>
            <person name="De Beer Z.W."/>
            <person name="Findlay W."/>
            <person name="Havenga M."/>
            <person name="Kolarik M."/>
            <person name="Menzies J.G."/>
            <person name="Naidoo K."/>
            <person name="Pochopski O."/>
            <person name="Shoukouhi P."/>
            <person name="Santana Q.C."/>
            <person name="Seifert K.A."/>
            <person name="Soal N."/>
            <person name="Steenkamp E.T."/>
            <person name="Tatham C.T."/>
            <person name="van der Nest M.A."/>
            <person name="Wingfield M.J."/>
        </authorList>
    </citation>
    <scope>NUCLEOTIDE SEQUENCE [LARGE SCALE GENOMIC DNA]</scope>
    <source>
        <strain evidence="2">CMW44962</strain>
    </source>
</reference>
<evidence type="ECO:0000313" key="2">
    <source>
        <dbReference type="EMBL" id="KAH9843453.1"/>
    </source>
</evidence>
<sequence>MPINTACRAAAAAASAQPEQKTKEEPPRGVKRSATFLESSYGQKKRYPKGIPLYMYADEAEEVKREEGEVEVKEEEDEDEDVEVKEEEVEVKQEEVEERQGVEVKGKVEVKVEGEVKEEGGEVQARPADLVLPPPALNPAFGGLRAQLLMAEPGM</sequence>
<feature type="region of interest" description="Disordered" evidence="1">
    <location>
        <begin position="1"/>
        <end position="42"/>
    </location>
</feature>
<evidence type="ECO:0000313" key="3">
    <source>
        <dbReference type="Proteomes" id="UP001138500"/>
    </source>
</evidence>
<comment type="caution">
    <text evidence="2">The sequence shown here is derived from an EMBL/GenBank/DDBJ whole genome shotgun (WGS) entry which is preliminary data.</text>
</comment>
<feature type="compositionally biased region" description="Basic and acidic residues" evidence="1">
    <location>
        <begin position="62"/>
        <end position="71"/>
    </location>
</feature>
<reference evidence="2 3" key="2">
    <citation type="journal article" date="2021" name="Curr. Genet.">
        <title>Genetic response to nitrogen starvation in the aggressive Eucalyptus foliar pathogen Teratosphaeria destructans.</title>
        <authorList>
            <person name="Havenga M."/>
            <person name="Wingfield B.D."/>
            <person name="Wingfield M.J."/>
            <person name="Dreyer L.L."/>
            <person name="Roets F."/>
            <person name="Aylward J."/>
        </authorList>
    </citation>
    <scope>NUCLEOTIDE SEQUENCE [LARGE SCALE GENOMIC DNA]</scope>
    <source>
        <strain evidence="2">CMW44962</strain>
    </source>
</reference>
<dbReference type="OrthoDB" id="10602629at2759"/>
<proteinExistence type="predicted"/>
<organism evidence="2 3">
    <name type="scientific">Teratosphaeria destructans</name>
    <dbReference type="NCBI Taxonomy" id="418781"/>
    <lineage>
        <taxon>Eukaryota</taxon>
        <taxon>Fungi</taxon>
        <taxon>Dikarya</taxon>
        <taxon>Ascomycota</taxon>
        <taxon>Pezizomycotina</taxon>
        <taxon>Dothideomycetes</taxon>
        <taxon>Dothideomycetidae</taxon>
        <taxon>Mycosphaerellales</taxon>
        <taxon>Teratosphaeriaceae</taxon>
        <taxon>Teratosphaeria</taxon>
    </lineage>
</organism>
<dbReference type="Proteomes" id="UP001138500">
    <property type="component" value="Unassembled WGS sequence"/>
</dbReference>
<feature type="region of interest" description="Disordered" evidence="1">
    <location>
        <begin position="61"/>
        <end position="99"/>
    </location>
</feature>
<feature type="compositionally biased region" description="Low complexity" evidence="1">
    <location>
        <begin position="1"/>
        <end position="16"/>
    </location>
</feature>
<dbReference type="EMBL" id="RIBY02000347">
    <property type="protein sequence ID" value="KAH9843453.1"/>
    <property type="molecule type" value="Genomic_DNA"/>
</dbReference>
<feature type="compositionally biased region" description="Acidic residues" evidence="1">
    <location>
        <begin position="72"/>
        <end position="89"/>
    </location>
</feature>
<protein>
    <submittedName>
        <fullName evidence="2">Uncharacterized protein</fullName>
    </submittedName>
</protein>
<feature type="compositionally biased region" description="Basic and acidic residues" evidence="1">
    <location>
        <begin position="90"/>
        <end position="99"/>
    </location>
</feature>
<keyword evidence="3" id="KW-1185">Reference proteome</keyword>
<gene>
    <name evidence="2" type="ORF">Tdes44962_MAKER07397</name>
</gene>
<name>A0A9W7SYY7_9PEZI</name>
<evidence type="ECO:0000256" key="1">
    <source>
        <dbReference type="SAM" id="MobiDB-lite"/>
    </source>
</evidence>